<evidence type="ECO:0000256" key="6">
    <source>
        <dbReference type="ARBA" id="ARBA00023136"/>
    </source>
</evidence>
<dbReference type="InterPro" id="IPR017853">
    <property type="entry name" value="GH"/>
</dbReference>
<evidence type="ECO:0000256" key="2">
    <source>
        <dbReference type="ARBA" id="ARBA00007528"/>
    </source>
</evidence>
<dbReference type="InterPro" id="IPR004886">
    <property type="entry name" value="Glucanosyltransferase"/>
</dbReference>
<evidence type="ECO:0000256" key="3">
    <source>
        <dbReference type="ARBA" id="ARBA00022622"/>
    </source>
</evidence>
<keyword evidence="3 9" id="KW-0336">GPI-anchor</keyword>
<name>A0A6A6BK84_9PEZI</name>
<evidence type="ECO:0000256" key="5">
    <source>
        <dbReference type="ARBA" id="ARBA00022729"/>
    </source>
</evidence>
<dbReference type="Proteomes" id="UP000799438">
    <property type="component" value="Unassembled WGS sequence"/>
</dbReference>
<protein>
    <recommendedName>
        <fullName evidence="9">1,3-beta-glucanosyltransferase</fullName>
        <ecNumber evidence="9">2.4.1.-</ecNumber>
    </recommendedName>
</protein>
<accession>A0A6A6BK84</accession>
<keyword evidence="4 9" id="KW-0808">Transferase</keyword>
<dbReference type="SUPFAM" id="SSF51445">
    <property type="entry name" value="(Trans)glycosidases"/>
    <property type="match status" value="1"/>
</dbReference>
<evidence type="ECO:0000256" key="8">
    <source>
        <dbReference type="ARBA" id="ARBA00023288"/>
    </source>
</evidence>
<sequence>MHTRYLLGSLLTGAALAVNTVEIKNQDFVDSKTGKRHYIIGVDYQPGGQSGYDESTGKDPLTDDKACLRDASIMQNLGINTIRIYNIDPNGDHDKCASIFNAAGIYMLLDVNSPFSGGSINRAEPWTSYNDDYLTRIFKMVEAFKDYPNTLGFFAGNELINDVKSSKINPPYMRAVQRDLKTYIKNHADRQIPVGYSAAQVQDVLEDTWQYLQCAVDGKKDEDMSRADFFGLNSYSWCGGDATFQSSGYSDLVDMFKESSIPVFFSEYGCNEVKPRVFNEVQALYGDKMTSLSGGLVYEYSWEESEYGLVTINDNNTISLRTDFENLQKQFNKLDLSLIQSANATGTSITPPECATKLISDKNFNSGIDEFKGSWDLPSTPSKAAKLLKEGVQNANKGKIVKVSDTEMPYAVYSSGGSEIKGLKLSVLEDGTTNSPGGNSLNSGDSTTKTGNTGKTTTSDGSASSTTKQGAAGKIGVQSTGALIFAAILAIYLC</sequence>
<dbReference type="PANTHER" id="PTHR31468:SF4">
    <property type="entry name" value="1,3-BETA-GLUCANOSYLTRANSFERASE GAS3-RELATED"/>
    <property type="match status" value="1"/>
</dbReference>
<comment type="similarity">
    <text evidence="2 9">Belongs to the glycosyl hydrolase 72 family.</text>
</comment>
<dbReference type="EMBL" id="ML995481">
    <property type="protein sequence ID" value="KAF2143745.1"/>
    <property type="molecule type" value="Genomic_DNA"/>
</dbReference>
<feature type="compositionally biased region" description="Polar residues" evidence="10">
    <location>
        <begin position="431"/>
        <end position="441"/>
    </location>
</feature>
<keyword evidence="7" id="KW-0325">Glycoprotein</keyword>
<proteinExistence type="inferred from homology"/>
<dbReference type="PANTHER" id="PTHR31468">
    <property type="entry name" value="1,3-BETA-GLUCANOSYLTRANSFERASE GAS1"/>
    <property type="match status" value="1"/>
</dbReference>
<keyword evidence="11" id="KW-0378">Hydrolase</keyword>
<dbReference type="GO" id="GO:0042124">
    <property type="term" value="F:1,3-beta-glucanosyltransferase activity"/>
    <property type="evidence" value="ECO:0007669"/>
    <property type="project" value="TreeGrafter"/>
</dbReference>
<keyword evidence="5 9" id="KW-0732">Signal</keyword>
<dbReference type="GO" id="GO:0031505">
    <property type="term" value="P:fungal-type cell wall organization"/>
    <property type="evidence" value="ECO:0007669"/>
    <property type="project" value="TreeGrafter"/>
</dbReference>
<comment type="function">
    <text evidence="9">Splits internally a 1,3-beta-glucan molecule and transfers the newly generated reducing end (the donor) to the non-reducing end of another 1,3-beta-glucan molecule (the acceptor) forming a 1,3-beta linkage, resulting in the elongation of 1,3-beta-glucan chains in the cell wall.</text>
</comment>
<feature type="signal peptide" evidence="9">
    <location>
        <begin position="1"/>
        <end position="17"/>
    </location>
</feature>
<dbReference type="OrthoDB" id="421038at2759"/>
<dbReference type="Gene3D" id="3.20.20.80">
    <property type="entry name" value="Glycosidases"/>
    <property type="match status" value="1"/>
</dbReference>
<reference evidence="11" key="1">
    <citation type="journal article" date="2020" name="Stud. Mycol.">
        <title>101 Dothideomycetes genomes: a test case for predicting lifestyles and emergence of pathogens.</title>
        <authorList>
            <person name="Haridas S."/>
            <person name="Albert R."/>
            <person name="Binder M."/>
            <person name="Bloem J."/>
            <person name="Labutti K."/>
            <person name="Salamov A."/>
            <person name="Andreopoulos B."/>
            <person name="Baker S."/>
            <person name="Barry K."/>
            <person name="Bills G."/>
            <person name="Bluhm B."/>
            <person name="Cannon C."/>
            <person name="Castanera R."/>
            <person name="Culley D."/>
            <person name="Daum C."/>
            <person name="Ezra D."/>
            <person name="Gonzalez J."/>
            <person name="Henrissat B."/>
            <person name="Kuo A."/>
            <person name="Liang C."/>
            <person name="Lipzen A."/>
            <person name="Lutzoni F."/>
            <person name="Magnuson J."/>
            <person name="Mondo S."/>
            <person name="Nolan M."/>
            <person name="Ohm R."/>
            <person name="Pangilinan J."/>
            <person name="Park H.-J."/>
            <person name="Ramirez L."/>
            <person name="Alfaro M."/>
            <person name="Sun H."/>
            <person name="Tritt A."/>
            <person name="Yoshinaga Y."/>
            <person name="Zwiers L.-H."/>
            <person name="Turgeon B."/>
            <person name="Goodwin S."/>
            <person name="Spatafora J."/>
            <person name="Crous P."/>
            <person name="Grigoriev I."/>
        </authorList>
    </citation>
    <scope>NUCLEOTIDE SEQUENCE</scope>
    <source>
        <strain evidence="11">CBS 121167</strain>
    </source>
</reference>
<keyword evidence="8 9" id="KW-0449">Lipoprotein</keyword>
<gene>
    <name evidence="11" type="ORF">K452DRAFT_268099</name>
</gene>
<dbReference type="GO" id="GO:0098552">
    <property type="term" value="C:side of membrane"/>
    <property type="evidence" value="ECO:0007669"/>
    <property type="project" value="UniProtKB-KW"/>
</dbReference>
<dbReference type="GO" id="GO:0071970">
    <property type="term" value="P:fungal-type cell wall (1-&gt;3)-beta-D-glucan biosynthetic process"/>
    <property type="evidence" value="ECO:0007669"/>
    <property type="project" value="TreeGrafter"/>
</dbReference>
<keyword evidence="6 9" id="KW-0472">Membrane</keyword>
<organism evidence="11 12">
    <name type="scientific">Aplosporella prunicola CBS 121167</name>
    <dbReference type="NCBI Taxonomy" id="1176127"/>
    <lineage>
        <taxon>Eukaryota</taxon>
        <taxon>Fungi</taxon>
        <taxon>Dikarya</taxon>
        <taxon>Ascomycota</taxon>
        <taxon>Pezizomycotina</taxon>
        <taxon>Dothideomycetes</taxon>
        <taxon>Dothideomycetes incertae sedis</taxon>
        <taxon>Botryosphaeriales</taxon>
        <taxon>Aplosporellaceae</taxon>
        <taxon>Aplosporella</taxon>
    </lineage>
</organism>
<dbReference type="RefSeq" id="XP_033399457.1">
    <property type="nucleotide sequence ID" value="XM_033538872.1"/>
</dbReference>
<dbReference type="FunFam" id="3.20.20.80:FF:000032">
    <property type="entry name" value="1,3-beta-glucanosyltransferase"/>
    <property type="match status" value="1"/>
</dbReference>
<evidence type="ECO:0000256" key="1">
    <source>
        <dbReference type="ARBA" id="ARBA00004609"/>
    </source>
</evidence>
<feature type="chain" id="PRO_5025719028" description="1,3-beta-glucanosyltransferase" evidence="9">
    <location>
        <begin position="18"/>
        <end position="494"/>
    </location>
</feature>
<feature type="region of interest" description="Disordered" evidence="10">
    <location>
        <begin position="429"/>
        <end position="471"/>
    </location>
</feature>
<dbReference type="GeneID" id="54296368"/>
<dbReference type="EC" id="2.4.1.-" evidence="9"/>
<evidence type="ECO:0000313" key="11">
    <source>
        <dbReference type="EMBL" id="KAF2143745.1"/>
    </source>
</evidence>
<evidence type="ECO:0000256" key="4">
    <source>
        <dbReference type="ARBA" id="ARBA00022679"/>
    </source>
</evidence>
<dbReference type="GO" id="GO:0016787">
    <property type="term" value="F:hydrolase activity"/>
    <property type="evidence" value="ECO:0007669"/>
    <property type="project" value="UniProtKB-KW"/>
</dbReference>
<comment type="subcellular location">
    <subcellularLocation>
        <location evidence="1 9">Cell membrane</location>
        <topology evidence="1 9">Lipid-anchor</topology>
        <topology evidence="1 9">GPI-anchor</topology>
    </subcellularLocation>
</comment>
<dbReference type="Pfam" id="PF03198">
    <property type="entry name" value="Glyco_hydro_72"/>
    <property type="match status" value="1"/>
</dbReference>
<dbReference type="GO" id="GO:0005886">
    <property type="term" value="C:plasma membrane"/>
    <property type="evidence" value="ECO:0007669"/>
    <property type="project" value="UniProtKB-SubCell"/>
</dbReference>
<evidence type="ECO:0000256" key="9">
    <source>
        <dbReference type="RuleBase" id="RU361209"/>
    </source>
</evidence>
<evidence type="ECO:0000256" key="7">
    <source>
        <dbReference type="ARBA" id="ARBA00023180"/>
    </source>
</evidence>
<evidence type="ECO:0000313" key="12">
    <source>
        <dbReference type="Proteomes" id="UP000799438"/>
    </source>
</evidence>
<feature type="compositionally biased region" description="Low complexity" evidence="10">
    <location>
        <begin position="442"/>
        <end position="468"/>
    </location>
</feature>
<keyword evidence="12" id="KW-1185">Reference proteome</keyword>
<evidence type="ECO:0000256" key="10">
    <source>
        <dbReference type="SAM" id="MobiDB-lite"/>
    </source>
</evidence>
<dbReference type="AlphaFoldDB" id="A0A6A6BK84"/>